<dbReference type="SUPFAM" id="SSF56935">
    <property type="entry name" value="Porins"/>
    <property type="match status" value="2"/>
</dbReference>
<dbReference type="Pfam" id="PF13609">
    <property type="entry name" value="Porin_4"/>
    <property type="match status" value="1"/>
</dbReference>
<feature type="signal peptide" evidence="1">
    <location>
        <begin position="1"/>
        <end position="20"/>
    </location>
</feature>
<dbReference type="RefSeq" id="WP_072901577.1">
    <property type="nucleotide sequence ID" value="NZ_FQXB01000004.1"/>
</dbReference>
<evidence type="ECO:0000313" key="3">
    <source>
        <dbReference type="EMBL" id="SHH23712.1"/>
    </source>
</evidence>
<sequence>MKSILLTSTALVAFAGAASAGGHASPISFTGEATLGYNDEAQGGFYWDSSLDVTGTAGLDNGLTATASFGLDIADGNLGGDVMASDFTVTIAGGGASLTFGDTDPVAEANFADVSGMQAVSFNDQDRHFDVAGFEAMLVGSATVAGFTAQISYGVDNGAGNDLTGEQIDAMQIHVNGALSGFTIDFAYQEEFGPTPTIFGISGSTSLGGADITIAYADRDAGIDGPAITSTGISVSYPVGPVTVGGYYTMNDGGTDEFGVSADYVNGPISVSAAYDDDGTDGGDSFSVEGSYDVGNGLTVLAGLVDSGDAYYVAGELDLGSGATLLVSYADDDNNGANDEIGDPEYNAGATVEVSFSF</sequence>
<keyword evidence="4" id="KW-1185">Reference proteome</keyword>
<dbReference type="EMBL" id="FQXB01000004">
    <property type="protein sequence ID" value="SHH23712.1"/>
    <property type="molecule type" value="Genomic_DNA"/>
</dbReference>
<dbReference type="InterPro" id="IPR023614">
    <property type="entry name" value="Porin_dom_sf"/>
</dbReference>
<evidence type="ECO:0000313" key="4">
    <source>
        <dbReference type="Proteomes" id="UP000184074"/>
    </source>
</evidence>
<dbReference type="AlphaFoldDB" id="A0A1M5RBK1"/>
<keyword evidence="1" id="KW-0732">Signal</keyword>
<dbReference type="OrthoDB" id="7874340at2"/>
<dbReference type="GO" id="GO:0016020">
    <property type="term" value="C:membrane"/>
    <property type="evidence" value="ECO:0007669"/>
    <property type="project" value="InterPro"/>
</dbReference>
<name>A0A1M5RBK1_9RHOB</name>
<accession>A0A1M5RBK1</accession>
<proteinExistence type="predicted"/>
<reference evidence="3 4" key="1">
    <citation type="submission" date="2016-11" db="EMBL/GenBank/DDBJ databases">
        <authorList>
            <person name="Jaros S."/>
            <person name="Januszkiewicz K."/>
            <person name="Wedrychowicz H."/>
        </authorList>
    </citation>
    <scope>NUCLEOTIDE SEQUENCE [LARGE SCALE GENOMIC DNA]</scope>
    <source>
        <strain evidence="3 4">DSM 28715</strain>
    </source>
</reference>
<protein>
    <submittedName>
        <fullName evidence="3">Porin</fullName>
    </submittedName>
</protein>
<dbReference type="Proteomes" id="UP000184074">
    <property type="component" value="Unassembled WGS sequence"/>
</dbReference>
<evidence type="ECO:0000259" key="2">
    <source>
        <dbReference type="Pfam" id="PF13609"/>
    </source>
</evidence>
<dbReference type="Gene3D" id="2.40.160.10">
    <property type="entry name" value="Porin"/>
    <property type="match status" value="2"/>
</dbReference>
<evidence type="ECO:0000256" key="1">
    <source>
        <dbReference type="SAM" id="SignalP"/>
    </source>
</evidence>
<feature type="domain" description="Porin" evidence="2">
    <location>
        <begin position="8"/>
        <end position="253"/>
    </location>
</feature>
<dbReference type="GO" id="GO:0015288">
    <property type="term" value="F:porin activity"/>
    <property type="evidence" value="ECO:0007669"/>
    <property type="project" value="InterPro"/>
</dbReference>
<gene>
    <name evidence="3" type="ORF">SAMN05444003_2495</name>
</gene>
<dbReference type="InterPro" id="IPR033900">
    <property type="entry name" value="Gram_neg_porin_domain"/>
</dbReference>
<feature type="chain" id="PRO_5012432002" evidence="1">
    <location>
        <begin position="21"/>
        <end position="358"/>
    </location>
</feature>
<organism evidence="3 4">
    <name type="scientific">Cognatiyoonia sediminum</name>
    <dbReference type="NCBI Taxonomy" id="1508389"/>
    <lineage>
        <taxon>Bacteria</taxon>
        <taxon>Pseudomonadati</taxon>
        <taxon>Pseudomonadota</taxon>
        <taxon>Alphaproteobacteria</taxon>
        <taxon>Rhodobacterales</taxon>
        <taxon>Paracoccaceae</taxon>
        <taxon>Cognatiyoonia</taxon>
    </lineage>
</organism>
<dbReference type="STRING" id="1508389.SAMN05444003_2495"/>